<dbReference type="Gene3D" id="1.25.10.10">
    <property type="entry name" value="Leucine-rich Repeat Variant"/>
    <property type="match status" value="2"/>
</dbReference>
<evidence type="ECO:0000256" key="7">
    <source>
        <dbReference type="ARBA" id="ARBA00023306"/>
    </source>
</evidence>
<dbReference type="SUPFAM" id="SSF48371">
    <property type="entry name" value="ARM repeat"/>
    <property type="match status" value="1"/>
</dbReference>
<dbReference type="GO" id="GO:0051301">
    <property type="term" value="P:cell division"/>
    <property type="evidence" value="ECO:0007669"/>
    <property type="project" value="UniProtKB-KW"/>
</dbReference>
<dbReference type="GO" id="GO:0006281">
    <property type="term" value="P:DNA repair"/>
    <property type="evidence" value="ECO:0007669"/>
    <property type="project" value="UniProtKB-KW"/>
</dbReference>
<evidence type="ECO:0000256" key="2">
    <source>
        <dbReference type="ARBA" id="ARBA00022618"/>
    </source>
</evidence>
<dbReference type="GO" id="GO:0005634">
    <property type="term" value="C:nucleus"/>
    <property type="evidence" value="ECO:0007669"/>
    <property type="project" value="UniProtKB-SubCell"/>
</dbReference>
<evidence type="ECO:0000256" key="8">
    <source>
        <dbReference type="SAM" id="MobiDB-lite"/>
    </source>
</evidence>
<proteinExistence type="predicted"/>
<keyword evidence="2" id="KW-0132">Cell division</keyword>
<reference evidence="9" key="1">
    <citation type="journal article" date="2016" name="Nat. Genet.">
        <title>A high-quality carrot genome assembly provides new insights into carotenoid accumulation and asterid genome evolution.</title>
        <authorList>
            <person name="Iorizzo M."/>
            <person name="Ellison S."/>
            <person name="Senalik D."/>
            <person name="Zeng P."/>
            <person name="Satapoomin P."/>
            <person name="Huang J."/>
            <person name="Bowman M."/>
            <person name="Iovene M."/>
            <person name="Sanseverino W."/>
            <person name="Cavagnaro P."/>
            <person name="Yildiz M."/>
            <person name="Macko-Podgorni A."/>
            <person name="Moranska E."/>
            <person name="Grzebelus E."/>
            <person name="Grzebelus D."/>
            <person name="Ashrafi H."/>
            <person name="Zheng Z."/>
            <person name="Cheng S."/>
            <person name="Spooner D."/>
            <person name="Van Deynze A."/>
            <person name="Simon P."/>
        </authorList>
    </citation>
    <scope>NUCLEOTIDE SEQUENCE</scope>
    <source>
        <tissue evidence="9">Leaf</tissue>
    </source>
</reference>
<evidence type="ECO:0000256" key="5">
    <source>
        <dbReference type="ARBA" id="ARBA00023204"/>
    </source>
</evidence>
<dbReference type="PANTHER" id="PTHR12663">
    <property type="entry name" value="ANDROGEN INDUCED INHIBITOR OF PROLIFERATION AS3 / PDS5-RELATED"/>
    <property type="match status" value="1"/>
</dbReference>
<feature type="region of interest" description="Disordered" evidence="8">
    <location>
        <begin position="1206"/>
        <end position="1229"/>
    </location>
</feature>
<dbReference type="EMBL" id="CP093343">
    <property type="protein sequence ID" value="WOG84576.1"/>
    <property type="molecule type" value="Genomic_DNA"/>
</dbReference>
<evidence type="ECO:0000256" key="4">
    <source>
        <dbReference type="ARBA" id="ARBA00022776"/>
    </source>
</evidence>
<dbReference type="Proteomes" id="UP000077755">
    <property type="component" value="Chromosome 1"/>
</dbReference>
<dbReference type="InterPro" id="IPR039776">
    <property type="entry name" value="Pds5"/>
</dbReference>
<dbReference type="Pfam" id="PF20168">
    <property type="entry name" value="PDS5"/>
    <property type="match status" value="1"/>
</dbReference>
<evidence type="ECO:0000256" key="6">
    <source>
        <dbReference type="ARBA" id="ARBA00023242"/>
    </source>
</evidence>
<dbReference type="CDD" id="cd19953">
    <property type="entry name" value="PDS5"/>
    <property type="match status" value="1"/>
</dbReference>
<comment type="subcellular location">
    <subcellularLocation>
        <location evidence="1">Nucleus</location>
    </subcellularLocation>
</comment>
<dbReference type="GO" id="GO:0000785">
    <property type="term" value="C:chromatin"/>
    <property type="evidence" value="ECO:0007669"/>
    <property type="project" value="TreeGrafter"/>
</dbReference>
<dbReference type="KEGG" id="dcr:108205423"/>
<reference evidence="9" key="2">
    <citation type="submission" date="2022-03" db="EMBL/GenBank/DDBJ databases">
        <title>Draft title - Genomic analysis of global carrot germplasm unveils the trajectory of domestication and the origin of high carotenoid orange carrot.</title>
        <authorList>
            <person name="Iorizzo M."/>
            <person name="Ellison S."/>
            <person name="Senalik D."/>
            <person name="Macko-Podgorni A."/>
            <person name="Grzebelus D."/>
            <person name="Bostan H."/>
            <person name="Rolling W."/>
            <person name="Curaba J."/>
            <person name="Simon P."/>
        </authorList>
    </citation>
    <scope>NUCLEOTIDE SEQUENCE</scope>
    <source>
        <tissue evidence="9">Leaf</tissue>
    </source>
</reference>
<feature type="compositionally biased region" description="Polar residues" evidence="8">
    <location>
        <begin position="1214"/>
        <end position="1229"/>
    </location>
</feature>
<evidence type="ECO:0008006" key="11">
    <source>
        <dbReference type="Google" id="ProtNLM"/>
    </source>
</evidence>
<evidence type="ECO:0000256" key="3">
    <source>
        <dbReference type="ARBA" id="ARBA00022763"/>
    </source>
</evidence>
<dbReference type="GO" id="GO:0007064">
    <property type="term" value="P:mitotic sister chromatid cohesion"/>
    <property type="evidence" value="ECO:0007669"/>
    <property type="project" value="InterPro"/>
</dbReference>
<keyword evidence="3" id="KW-0227">DNA damage</keyword>
<keyword evidence="10" id="KW-1185">Reference proteome</keyword>
<sequence length="1369" mass="153719">MAENNDTATKSIIADVADKLAAKKACPNKDFLIKLLRQAASTLPELKQSPQLSAVVKPLTDSLVKHSLLVHKDKDVKLLVAICFCEIIRILAPNPDFSDEILRDIFKLFISMFEELADTSSPYFSRRVKLLETVAKLEFCVLMIDTGSEDLILKMFTVFYDVVREQHPQSVLNAMSSTMALILKEKVSEPLLVVTLQNLLNEAKAASPAFKLAVAVIQSCSEELEPSVCGFLTSCILDRNAVGNELREFYHEIIFEIFRCAPHMLLAVIPNLNHELLTDQVDVRIKAINLIGRLFALPGCHVAQEYRHVFVEFLNRFSDKSSEVRISVLACAKAFYMTHPSVKESEEILMAVEERLLDFDDKVRSQAVTVVADLAKSNIQLFPPNLISEAAKRFRDKKVTVRRRALQKLLPIYHNYCAKCSEGLMSLSDHFEAIPCGMLMLYFDKDCKDFGPLNMEHMLAEDLFPASLSVEERTRHWIFFVSLPKIFSASHEKALNTILSQKQRLQTELKLYLVLRKNEEEIGSEEMKRRKQKQFMKMSKFFLDPSKVGECFNILDEVKDCLLFNKLEELLDEVTIESGQALIESLVRDFGDQHSDSGFLKLLLKKCFLNIFGSEHVSCILNQLSSDIFGDKTLNDSSMKLLLIIISNLPSLIRGLEEQFCSFLLQGDIPFNDELILMIAKAGPYISHKLSDLYPSLERICLTGTRNQSKLAVSAIAAIAGSSEHSIFTKLCKKLVDAMEGGQNIPTVLQSLGCLAQYSAPTFESHVQDIGQYIVEKFLQVEISDDISSFEKTSNYTSSNRLKIYGLKALVKSCLPHRRTHSSRHITKLLQEILQMLQKGDCSDLTISCENSKFMVSLAAAKSVLRLSRRWDLYISPSVFRLTVSMAKDPSSLIRRNFVDKTFKLLQEHCIPCRYACAFALAASCSDEDMQKDSLRYMAEYIREYSKGAHLHQNLPRQGGLTDYPVYIVVFLIHVLAHDDLFPLEECRDGEVFAQFCSPLLFTLKALVNAKFVDGDQDFVNNVVSNLKSIFNAIKRAEDAVNSQATPKLYMLADFGLSFANSLENISTPNSQSPSHVLLPSSLYKICTSKKRKALSCASDRNTSTEVPNELREFSCPVRTVGKDSGSQENSLESNAIKGSLVNMDICNKVDMPTFMVNCQDKILNELGKRQNETQAEKVDTVGKRHPAPSSYIIESTGLHNEFSLDDELDKGETGSSEPLTGNEQLSSSCASVAMKPLRAHREDLLSSDSLQNIDSMTKNSSLHVEPSKILQTKQTDLWNSKDSCSLQLLHCDRQEQSFLSGPQEMVDAYGSDASQSLPNMSKKEHAYLSKKLPVAVKGNKGQQVSVKTLASEVINQDVIAHRTRRRKI</sequence>
<keyword evidence="7" id="KW-0131">Cell cycle</keyword>
<evidence type="ECO:0000313" key="10">
    <source>
        <dbReference type="Proteomes" id="UP000077755"/>
    </source>
</evidence>
<gene>
    <name evidence="9" type="ORF">DCAR_0103760</name>
</gene>
<evidence type="ECO:0000256" key="1">
    <source>
        <dbReference type="ARBA" id="ARBA00004123"/>
    </source>
</evidence>
<dbReference type="GO" id="GO:0035825">
    <property type="term" value="P:homologous recombination"/>
    <property type="evidence" value="ECO:0007669"/>
    <property type="project" value="UniProtKB-ARBA"/>
</dbReference>
<keyword evidence="6" id="KW-0539">Nucleus</keyword>
<evidence type="ECO:0000313" key="9">
    <source>
        <dbReference type="EMBL" id="WOG84576.1"/>
    </source>
</evidence>
<dbReference type="InterPro" id="IPR016024">
    <property type="entry name" value="ARM-type_fold"/>
</dbReference>
<name>A0AAF0W860_DAUCS</name>
<keyword evidence="5" id="KW-0234">DNA repair</keyword>
<protein>
    <recommendedName>
        <fullName evidence="11">Sister chromatid cohesion protein PDS5 homolog A</fullName>
    </recommendedName>
</protein>
<accession>A0AAF0W860</accession>
<organism evidence="9 10">
    <name type="scientific">Daucus carota subsp. sativus</name>
    <name type="common">Carrot</name>
    <dbReference type="NCBI Taxonomy" id="79200"/>
    <lineage>
        <taxon>Eukaryota</taxon>
        <taxon>Viridiplantae</taxon>
        <taxon>Streptophyta</taxon>
        <taxon>Embryophyta</taxon>
        <taxon>Tracheophyta</taxon>
        <taxon>Spermatophyta</taxon>
        <taxon>Magnoliopsida</taxon>
        <taxon>eudicotyledons</taxon>
        <taxon>Gunneridae</taxon>
        <taxon>Pentapetalae</taxon>
        <taxon>asterids</taxon>
        <taxon>campanulids</taxon>
        <taxon>Apiales</taxon>
        <taxon>Apiaceae</taxon>
        <taxon>Apioideae</taxon>
        <taxon>Scandiceae</taxon>
        <taxon>Daucinae</taxon>
        <taxon>Daucus</taxon>
        <taxon>Daucus sect. Daucus</taxon>
    </lineage>
</organism>
<keyword evidence="4" id="KW-0498">Mitosis</keyword>
<dbReference type="PANTHER" id="PTHR12663:SF50">
    <property type="entry name" value="SISTER CHROMATID COHESION PROTEIN PDS5 HOMOLOG B"/>
    <property type="match status" value="1"/>
</dbReference>
<dbReference type="InterPro" id="IPR011989">
    <property type="entry name" value="ARM-like"/>
</dbReference>